<organism evidence="11 12">
    <name type="scientific">Orchesella dallaii</name>
    <dbReference type="NCBI Taxonomy" id="48710"/>
    <lineage>
        <taxon>Eukaryota</taxon>
        <taxon>Metazoa</taxon>
        <taxon>Ecdysozoa</taxon>
        <taxon>Arthropoda</taxon>
        <taxon>Hexapoda</taxon>
        <taxon>Collembola</taxon>
        <taxon>Entomobryomorpha</taxon>
        <taxon>Entomobryoidea</taxon>
        <taxon>Orchesellidae</taxon>
        <taxon>Orchesellinae</taxon>
        <taxon>Orchesella</taxon>
    </lineage>
</organism>
<gene>
    <name evidence="11" type="ORF">ODALV1_LOCUS23652</name>
</gene>
<evidence type="ECO:0000313" key="11">
    <source>
        <dbReference type="EMBL" id="CAL8130276.1"/>
    </source>
</evidence>
<evidence type="ECO:0000256" key="1">
    <source>
        <dbReference type="ARBA" id="ARBA00004651"/>
    </source>
</evidence>
<proteinExistence type="inferred from homology"/>
<keyword evidence="12" id="KW-1185">Reference proteome</keyword>
<dbReference type="Gene3D" id="1.10.287.70">
    <property type="match status" value="1"/>
</dbReference>
<evidence type="ECO:0000256" key="3">
    <source>
        <dbReference type="ARBA" id="ARBA00022475"/>
    </source>
</evidence>
<dbReference type="EMBL" id="CAXLJM020000081">
    <property type="protein sequence ID" value="CAL8130276.1"/>
    <property type="molecule type" value="Genomic_DNA"/>
</dbReference>
<dbReference type="PANTHER" id="PTHR42643">
    <property type="entry name" value="IONOTROPIC RECEPTOR 20A-RELATED"/>
    <property type="match status" value="1"/>
</dbReference>
<evidence type="ECO:0000256" key="9">
    <source>
        <dbReference type="SAM" id="Phobius"/>
    </source>
</evidence>
<keyword evidence="8" id="KW-0325">Glycoprotein</keyword>
<feature type="domain" description="Ionotropic glutamate receptor C-terminal" evidence="10">
    <location>
        <begin position="388"/>
        <end position="664"/>
    </location>
</feature>
<feature type="transmembrane region" description="Helical" evidence="9">
    <location>
        <begin position="658"/>
        <end position="682"/>
    </location>
</feature>
<dbReference type="SUPFAM" id="SSF53850">
    <property type="entry name" value="Periplasmic binding protein-like II"/>
    <property type="match status" value="1"/>
</dbReference>
<evidence type="ECO:0000256" key="4">
    <source>
        <dbReference type="ARBA" id="ARBA00022692"/>
    </source>
</evidence>
<evidence type="ECO:0000259" key="10">
    <source>
        <dbReference type="Pfam" id="PF00060"/>
    </source>
</evidence>
<comment type="subcellular location">
    <subcellularLocation>
        <location evidence="1">Cell membrane</location>
        <topology evidence="1">Multi-pass membrane protein</topology>
    </subcellularLocation>
</comment>
<evidence type="ECO:0000256" key="5">
    <source>
        <dbReference type="ARBA" id="ARBA00022989"/>
    </source>
</evidence>
<evidence type="ECO:0000256" key="7">
    <source>
        <dbReference type="ARBA" id="ARBA00023170"/>
    </source>
</evidence>
<evidence type="ECO:0000256" key="6">
    <source>
        <dbReference type="ARBA" id="ARBA00023136"/>
    </source>
</evidence>
<keyword evidence="4 9" id="KW-0812">Transmembrane</keyword>
<sequence>MISLRGRGSLVEMCSTSKKLCYILPRLAAFVFLLLWLVPAATLPKYKKMSSEKTSFGEISLVDKFIVNLLHVEMFKSCSLLFIQDSFSEKSIDDIVHNSKKDIGGVYLVKLDKNAISTRFPVFISSFRRKSSQCLVSILTINTLLPKALQDIHNVIAPVHIPLFRKDEDFFIFKTEPKFHSELLIMKEFPAKIKYKIALGCDKQIEKLVVSTMCFFCNYPGEAKLLHLPVTDDSFPVTGFNYFPDFVWNLNGKTLHVSMPITTIIEADPPWEGVNNAKRGHWKNLFEEFLTVKFNFSYHMFVSTGRDGKKGSGGTGIQIQNGTWIGVTGDLILGRADLGIATVATPKRIHFIDFTDSFYAIGCLAFVTNQPTEIYSPGALLWPFDILMWISILVCIIISLIFLFLAIKIMQNLKFGIMKTWAQSTQIGFLFTTLLEQSAPLLPISQTLRCFASLWLLFAMVVTNAYRSKLVTFMAFPVFSLPPKTFQQLAFSEYEIGFMKIGDSAYNTLAASNDQVYRRLVGEMEIFKGVNLECVEKVVSEENFACIGYDFALTHLRERNLSSEESRKLRFAPATTYNIWMGLATQARSIYRINFGKVLSYTRPFHLANIWDEMDMYWKVHLPKLKWWRETNQTDKMMGNMNQQEGSKHLKFKHIRGALIVLIGCLALSFGTFVCETLISYSNNKKLCGSTM</sequence>
<evidence type="ECO:0000256" key="8">
    <source>
        <dbReference type="ARBA" id="ARBA00023180"/>
    </source>
</evidence>
<protein>
    <recommendedName>
        <fullName evidence="10">Ionotropic glutamate receptor C-terminal domain-containing protein</fullName>
    </recommendedName>
</protein>
<keyword evidence="7" id="KW-0675">Receptor</keyword>
<evidence type="ECO:0000256" key="2">
    <source>
        <dbReference type="ARBA" id="ARBA00008685"/>
    </source>
</evidence>
<keyword evidence="5 9" id="KW-1133">Transmembrane helix</keyword>
<keyword evidence="6 9" id="KW-0472">Membrane</keyword>
<accession>A0ABP1RLS0</accession>
<dbReference type="Pfam" id="PF00060">
    <property type="entry name" value="Lig_chan"/>
    <property type="match status" value="1"/>
</dbReference>
<dbReference type="Proteomes" id="UP001642540">
    <property type="component" value="Unassembled WGS sequence"/>
</dbReference>
<comment type="similarity">
    <text evidence="2">Belongs to the glutamate-gated ion channel (TC 1.A.10.1) family.</text>
</comment>
<dbReference type="InterPro" id="IPR052192">
    <property type="entry name" value="Insect_Ionotropic_Sensory_Rcpt"/>
</dbReference>
<keyword evidence="3" id="KW-1003">Cell membrane</keyword>
<name>A0ABP1RLS0_9HEXA</name>
<feature type="transmembrane region" description="Helical" evidence="9">
    <location>
        <begin position="386"/>
        <end position="405"/>
    </location>
</feature>
<reference evidence="11 12" key="1">
    <citation type="submission" date="2024-08" db="EMBL/GenBank/DDBJ databases">
        <authorList>
            <person name="Cucini C."/>
            <person name="Frati F."/>
        </authorList>
    </citation>
    <scope>NUCLEOTIDE SEQUENCE [LARGE SCALE GENOMIC DNA]</scope>
</reference>
<comment type="caution">
    <text evidence="11">The sequence shown here is derived from an EMBL/GenBank/DDBJ whole genome shotgun (WGS) entry which is preliminary data.</text>
</comment>
<evidence type="ECO:0000313" key="12">
    <source>
        <dbReference type="Proteomes" id="UP001642540"/>
    </source>
</evidence>
<dbReference type="InterPro" id="IPR001320">
    <property type="entry name" value="Iontro_rcpt_C"/>
</dbReference>
<dbReference type="PANTHER" id="PTHR42643:SF24">
    <property type="entry name" value="IONOTROPIC RECEPTOR 60A"/>
    <property type="match status" value="1"/>
</dbReference>
<dbReference type="Gene3D" id="3.40.190.10">
    <property type="entry name" value="Periplasmic binding protein-like II"/>
    <property type="match status" value="1"/>
</dbReference>